<protein>
    <submittedName>
        <fullName evidence="1">Uncharacterized protein</fullName>
    </submittedName>
</protein>
<accession>A0ACC2HRH4</accession>
<reference evidence="1" key="1">
    <citation type="submission" date="2022-11" db="EMBL/GenBank/DDBJ databases">
        <title>Genome Sequence of Nemania bipapillata.</title>
        <authorList>
            <person name="Buettner E."/>
        </authorList>
    </citation>
    <scope>NUCLEOTIDE SEQUENCE</scope>
    <source>
        <strain evidence="1">CP14</strain>
    </source>
</reference>
<proteinExistence type="predicted"/>
<organism evidence="1 2">
    <name type="scientific">Nemania bipapillata</name>
    <dbReference type="NCBI Taxonomy" id="110536"/>
    <lineage>
        <taxon>Eukaryota</taxon>
        <taxon>Fungi</taxon>
        <taxon>Dikarya</taxon>
        <taxon>Ascomycota</taxon>
        <taxon>Pezizomycotina</taxon>
        <taxon>Sordariomycetes</taxon>
        <taxon>Xylariomycetidae</taxon>
        <taxon>Xylariales</taxon>
        <taxon>Xylariaceae</taxon>
        <taxon>Nemania</taxon>
    </lineage>
</organism>
<sequence>MAESFTYQAVSGFFELTEAPTGPAHRATTTPRLGLINRSYPTDVQFDPANEKTQWERFIYFLEQQNKEEKGDAQYKLIFYIRHGEGFHNVKESQVGREAWDRVENHWSHLDGDGTSNWVDAFLTDKGKQQAQSLNDFWRESVQNLRIPVPQICYTSPHARCLETTKIAYNGIHALESQDFKPIIKEMLRERSGLHTCDRRRTRTWIANNYPEYDIEAGFSEEDELWSATERETESDVEYRVKTLLDDVFSASDASILSFTAHSGLIHGLHAITKHRDVWIAPGAMVPLLIKVIR</sequence>
<comment type="caution">
    <text evidence="1">The sequence shown here is derived from an EMBL/GenBank/DDBJ whole genome shotgun (WGS) entry which is preliminary data.</text>
</comment>
<dbReference type="Proteomes" id="UP001153334">
    <property type="component" value="Unassembled WGS sequence"/>
</dbReference>
<name>A0ACC2HRH4_9PEZI</name>
<evidence type="ECO:0000313" key="1">
    <source>
        <dbReference type="EMBL" id="KAJ8105662.1"/>
    </source>
</evidence>
<gene>
    <name evidence="1" type="ORF">ONZ43_g7338</name>
</gene>
<dbReference type="EMBL" id="JAPESX010003125">
    <property type="protein sequence ID" value="KAJ8105662.1"/>
    <property type="molecule type" value="Genomic_DNA"/>
</dbReference>
<evidence type="ECO:0000313" key="2">
    <source>
        <dbReference type="Proteomes" id="UP001153334"/>
    </source>
</evidence>
<keyword evidence="2" id="KW-1185">Reference proteome</keyword>